<dbReference type="STRING" id="988801.SAMN05216522_106156"/>
<feature type="domain" description="Flavin reductase like" evidence="1">
    <location>
        <begin position="23"/>
        <end position="177"/>
    </location>
</feature>
<dbReference type="GO" id="GO:0016646">
    <property type="term" value="F:oxidoreductase activity, acting on the CH-NH group of donors, NAD or NADP as acceptor"/>
    <property type="evidence" value="ECO:0007669"/>
    <property type="project" value="UniProtKB-ARBA"/>
</dbReference>
<dbReference type="SMART" id="SM00903">
    <property type="entry name" value="Flavin_Reduct"/>
    <property type="match status" value="1"/>
</dbReference>
<evidence type="ECO:0000313" key="2">
    <source>
        <dbReference type="EMBL" id="SEQ77165.1"/>
    </source>
</evidence>
<dbReference type="EMBL" id="FOGC01000006">
    <property type="protein sequence ID" value="SEQ77165.1"/>
    <property type="molecule type" value="Genomic_DNA"/>
</dbReference>
<reference evidence="3" key="1">
    <citation type="submission" date="2016-10" db="EMBL/GenBank/DDBJ databases">
        <authorList>
            <person name="Varghese N."/>
            <person name="Submissions S."/>
        </authorList>
    </citation>
    <scope>NUCLEOTIDE SEQUENCE [LARGE SCALE GENOMIC DNA]</scope>
    <source>
        <strain evidence="3">8N4</strain>
    </source>
</reference>
<dbReference type="Proteomes" id="UP000242515">
    <property type="component" value="Unassembled WGS sequence"/>
</dbReference>
<name>A0A1H9IRX7_9GAMM</name>
<organism evidence="2 3">
    <name type="scientific">Rosenbergiella nectarea</name>
    <dbReference type="NCBI Taxonomy" id="988801"/>
    <lineage>
        <taxon>Bacteria</taxon>
        <taxon>Pseudomonadati</taxon>
        <taxon>Pseudomonadota</taxon>
        <taxon>Gammaproteobacteria</taxon>
        <taxon>Enterobacterales</taxon>
        <taxon>Erwiniaceae</taxon>
        <taxon>Rosenbergiella</taxon>
    </lineage>
</organism>
<keyword evidence="3" id="KW-1185">Reference proteome</keyword>
<dbReference type="GO" id="GO:0010181">
    <property type="term" value="F:FMN binding"/>
    <property type="evidence" value="ECO:0007669"/>
    <property type="project" value="InterPro"/>
</dbReference>
<sequence length="207" mass="22751">MTQATHSYQPAQGHGLAHDPLNAIIAPRPIGWISSRNAAGQRNLAPYSFFNLFNYHPPIIGFASSGWKDSVANIAETKEFVWNLVTQPLAPAMNQTSAPLPHGEDEFALAGLTPVQSKLIAVDRVAESPVHFECRLTQLLQLRDSQDQPIDSWLVLGEVVMIHIEASLLDSEGIYQTIDAAPILRAGGPSAYYGISEEQRLDLWRPT</sequence>
<dbReference type="SUPFAM" id="SSF50475">
    <property type="entry name" value="FMN-binding split barrel"/>
    <property type="match status" value="1"/>
</dbReference>
<dbReference type="Pfam" id="PF01613">
    <property type="entry name" value="Flavin_Reduct"/>
    <property type="match status" value="1"/>
</dbReference>
<protein>
    <submittedName>
        <fullName evidence="2">NADH-FMN oxidoreductase RutF, flavin reductase (DIM6/NTAB) family</fullName>
    </submittedName>
</protein>
<dbReference type="Gene3D" id="2.30.110.10">
    <property type="entry name" value="Electron Transport, Fmn-binding Protein, Chain A"/>
    <property type="match status" value="1"/>
</dbReference>
<dbReference type="RefSeq" id="WP_092675816.1">
    <property type="nucleotide sequence ID" value="NZ_FOGC01000006.1"/>
</dbReference>
<dbReference type="AlphaFoldDB" id="A0A1H9IRX7"/>
<gene>
    <name evidence="2" type="ORF">SAMN05216522_106156</name>
</gene>
<evidence type="ECO:0000259" key="1">
    <source>
        <dbReference type="SMART" id="SM00903"/>
    </source>
</evidence>
<dbReference type="PANTHER" id="PTHR43812:SF2">
    <property type="entry name" value="FLAVIN REDUCTASE LIKE DOMAIN-CONTAINING PROTEIN"/>
    <property type="match status" value="1"/>
</dbReference>
<dbReference type="InterPro" id="IPR012349">
    <property type="entry name" value="Split_barrel_FMN-bd"/>
</dbReference>
<dbReference type="OrthoDB" id="9794638at2"/>
<evidence type="ECO:0000313" key="3">
    <source>
        <dbReference type="Proteomes" id="UP000242515"/>
    </source>
</evidence>
<dbReference type="PANTHER" id="PTHR43812">
    <property type="entry name" value="BLR2425 PROTEIN"/>
    <property type="match status" value="1"/>
</dbReference>
<dbReference type="InterPro" id="IPR002563">
    <property type="entry name" value="Flavin_Rdtase-like_dom"/>
</dbReference>
<accession>A0A1H9IRX7</accession>
<proteinExistence type="predicted"/>